<dbReference type="EMBL" id="MF405918">
    <property type="protein sequence ID" value="QKU33933.1"/>
    <property type="molecule type" value="Genomic_DNA"/>
</dbReference>
<dbReference type="InterPro" id="IPR000727">
    <property type="entry name" value="T_SNARE_dom"/>
</dbReference>
<dbReference type="Pfam" id="PF12352">
    <property type="entry name" value="V-SNARE_C"/>
    <property type="match status" value="1"/>
</dbReference>
<evidence type="ECO:0000313" key="2">
    <source>
        <dbReference type="EMBL" id="QKU33933.1"/>
    </source>
</evidence>
<dbReference type="PANTHER" id="PTHR19305:SF9">
    <property type="entry name" value="SYNAPTOSOMAL-ASSOCIATED PROTEIN 29"/>
    <property type="match status" value="1"/>
</dbReference>
<protein>
    <submittedName>
        <fullName evidence="2">Synaptosomal-associated protein</fullName>
    </submittedName>
</protein>
<dbReference type="RefSeq" id="YP_010780545.1">
    <property type="nucleotide sequence ID" value="NC_075038.1"/>
</dbReference>
<proteinExistence type="predicted"/>
<dbReference type="GeneID" id="80517236"/>
<sequence length="191" mass="21722">MLLINNNKHDQMEKQQLADETVNESNRILRNALSVSYETEGIAADTLGELADQGDRLKNLHGKLDNIDKNQYQANRYLNVISSIGGYIRNSFSKPAPSPTATKYVVQDTNTSSNKIQNIQFNKQIKQTTKIQNETDELLDELSLSLGRLKEMGNHMSTEINNHNKILEDLNERVDKTNHGMKKLNDKIVRI</sequence>
<dbReference type="KEGG" id="vg:80517236"/>
<dbReference type="PROSITE" id="PS50192">
    <property type="entry name" value="T_SNARE"/>
    <property type="match status" value="2"/>
</dbReference>
<reference evidence="2" key="1">
    <citation type="submission" date="2017-06" db="EMBL/GenBank/DDBJ databases">
        <authorList>
            <person name="Assis F.L."/>
            <person name="Abrahao J.S."/>
            <person name="Silva L."/>
            <person name="Khalil J.B."/>
            <person name="Rodrigues R."/>
            <person name="Silva L.S."/>
            <person name="Boratto P."/>
            <person name="Andrade M."/>
            <person name="Kroon E.G."/>
            <person name="Ribeiro B."/>
            <person name="Bergier I."/>
            <person name="Seligmann H."/>
            <person name="Ghigo E."/>
            <person name="Colson P."/>
            <person name="Levasseur A."/>
            <person name="Raoult D."/>
            <person name="Scola B.L."/>
        </authorList>
    </citation>
    <scope>NUCLEOTIDE SEQUENCE</scope>
    <source>
        <strain evidence="2">Deep ocean</strain>
    </source>
</reference>
<dbReference type="GO" id="GO:0005886">
    <property type="term" value="C:plasma membrane"/>
    <property type="evidence" value="ECO:0007669"/>
    <property type="project" value="TreeGrafter"/>
</dbReference>
<dbReference type="SUPFAM" id="SSF58038">
    <property type="entry name" value="SNARE fusion complex"/>
    <property type="match status" value="2"/>
</dbReference>
<dbReference type="SMART" id="SM00397">
    <property type="entry name" value="t_SNARE"/>
    <property type="match status" value="2"/>
</dbReference>
<evidence type="ECO:0000259" key="1">
    <source>
        <dbReference type="PROSITE" id="PS50192"/>
    </source>
</evidence>
<dbReference type="PANTHER" id="PTHR19305">
    <property type="entry name" value="SYNAPTOSOMAL ASSOCIATED PROTEIN"/>
    <property type="match status" value="1"/>
</dbReference>
<feature type="domain" description="T-SNARE coiled-coil homology" evidence="1">
    <location>
        <begin position="19"/>
        <end position="81"/>
    </location>
</feature>
<organism evidence="2">
    <name type="scientific">Tupanvirus deep ocean</name>
    <dbReference type="NCBI Taxonomy" id="2126984"/>
    <lineage>
        <taxon>Viruses</taxon>
        <taxon>Varidnaviria</taxon>
        <taxon>Bamfordvirae</taxon>
        <taxon>Nucleocytoviricota</taxon>
        <taxon>Megaviricetes</taxon>
        <taxon>Imitervirales</taxon>
        <taxon>Mimiviridae</taxon>
        <taxon>Megamimivirinae</taxon>
        <taxon>Tupanvirus</taxon>
        <taxon>Tupanvirus altamarinense</taxon>
    </lineage>
</organism>
<reference evidence="2" key="2">
    <citation type="journal article" date="2018" name="Nat. Commun.">
        <title>Tailed giant Tupanvirus possesses the most complete translational apparatus of the known virosphere.</title>
        <authorList>
            <person name="Abrahao J."/>
            <person name="Silva L."/>
            <person name="Silva L.S."/>
            <person name="Khalil J.Y.B."/>
            <person name="Rodrigues R."/>
            <person name="Arantes T."/>
            <person name="Assis F."/>
            <person name="Boratto P."/>
            <person name="Andrade M."/>
            <person name="Kroon E.G."/>
            <person name="Ribeiro B."/>
            <person name="Bergier I."/>
            <person name="Seligmann H."/>
            <person name="Ghigo E."/>
            <person name="Colson P."/>
            <person name="Levasseur A."/>
            <person name="Kroemer G."/>
            <person name="Raoult D."/>
            <person name="La Scola B."/>
        </authorList>
    </citation>
    <scope>NUCLEOTIDE SEQUENCE [LARGE SCALE GENOMIC DNA]</scope>
    <source>
        <strain evidence="2">Deep ocean</strain>
    </source>
</reference>
<dbReference type="Gene3D" id="1.20.5.110">
    <property type="match status" value="2"/>
</dbReference>
<accession>A0A6N1NPL7</accession>
<dbReference type="CDD" id="cd15841">
    <property type="entry name" value="SNARE_Qc"/>
    <property type="match status" value="1"/>
</dbReference>
<name>A0A6N1NPL7_9VIRU</name>
<feature type="domain" description="T-SNARE coiled-coil homology" evidence="1">
    <location>
        <begin position="129"/>
        <end position="191"/>
    </location>
</feature>